<dbReference type="SUPFAM" id="SSF142823">
    <property type="entry name" value="ComB-like"/>
    <property type="match status" value="1"/>
</dbReference>
<evidence type="ECO:0000256" key="6">
    <source>
        <dbReference type="ARBA" id="ARBA00022842"/>
    </source>
</evidence>
<keyword evidence="6 8" id="KW-0460">Magnesium</keyword>
<evidence type="ECO:0000313" key="10">
    <source>
        <dbReference type="Proteomes" id="UP001241848"/>
    </source>
</evidence>
<sequence>MRIDVIGSVNEIIAEEAANKCVVVIDVLRATSTIVTALANGADGVVPVETVPQAKQWKQPGIWLGGERYGKKIAGFDAGNSPEEYTGPAVRGKKVVLTTSNGTRAFFKAHRASCILAGSFLNLSACAEAVKSIGRDTMIICAGGQDRFALEDGLCAGCLIERLHNMHGTHLQLNDFGKMLHYAARHTTTDLVKLIRECTGGQRLRQLGFDKDIACCARVDLYSVVPVLDHDHIIRPFSGTKVAS</sequence>
<dbReference type="EMBL" id="JAPCKK010000014">
    <property type="protein sequence ID" value="MDP4096753.1"/>
    <property type="molecule type" value="Genomic_DNA"/>
</dbReference>
<evidence type="ECO:0000256" key="3">
    <source>
        <dbReference type="ARBA" id="ARBA00012953"/>
    </source>
</evidence>
<organism evidence="9 10">
    <name type="scientific">Paenibacillus zeirhizosphaerae</name>
    <dbReference type="NCBI Taxonomy" id="2987519"/>
    <lineage>
        <taxon>Bacteria</taxon>
        <taxon>Bacillati</taxon>
        <taxon>Bacillota</taxon>
        <taxon>Bacilli</taxon>
        <taxon>Bacillales</taxon>
        <taxon>Paenibacillaceae</taxon>
        <taxon>Paenibacillus</taxon>
    </lineage>
</organism>
<accession>A0ABT9FPT8</accession>
<evidence type="ECO:0000256" key="7">
    <source>
        <dbReference type="ARBA" id="ARBA00033711"/>
    </source>
</evidence>
<evidence type="ECO:0000256" key="2">
    <source>
        <dbReference type="ARBA" id="ARBA00009997"/>
    </source>
</evidence>
<evidence type="ECO:0000256" key="8">
    <source>
        <dbReference type="HAMAP-Rule" id="MF_00490"/>
    </source>
</evidence>
<dbReference type="Proteomes" id="UP001241848">
    <property type="component" value="Unassembled WGS sequence"/>
</dbReference>
<comment type="cofactor">
    <cofactor evidence="1 8">
        <name>Mg(2+)</name>
        <dbReference type="ChEBI" id="CHEBI:18420"/>
    </cofactor>
</comment>
<evidence type="ECO:0000256" key="4">
    <source>
        <dbReference type="ARBA" id="ARBA00021948"/>
    </source>
</evidence>
<keyword evidence="5 8" id="KW-0378">Hydrolase</keyword>
<dbReference type="EC" id="3.1.3.71" evidence="3 8"/>
<dbReference type="HAMAP" id="MF_00490">
    <property type="entry name" value="ComB"/>
    <property type="match status" value="1"/>
</dbReference>
<dbReference type="InterPro" id="IPR005238">
    <property type="entry name" value="ComB-like"/>
</dbReference>
<gene>
    <name evidence="8" type="primary">comB</name>
    <name evidence="9" type="ORF">OIN60_08205</name>
</gene>
<keyword evidence="10" id="KW-1185">Reference proteome</keyword>
<dbReference type="Pfam" id="PF04029">
    <property type="entry name" value="2-ph_phosp"/>
    <property type="match status" value="1"/>
</dbReference>
<comment type="catalytic activity">
    <reaction evidence="7 8">
        <text>(2R)-O-phospho-3-sulfolactate + H2O = (2R)-3-sulfolactate + phosphate</text>
        <dbReference type="Rhea" id="RHEA:23416"/>
        <dbReference type="ChEBI" id="CHEBI:15377"/>
        <dbReference type="ChEBI" id="CHEBI:15597"/>
        <dbReference type="ChEBI" id="CHEBI:43474"/>
        <dbReference type="ChEBI" id="CHEBI:58738"/>
        <dbReference type="EC" id="3.1.3.71"/>
    </reaction>
</comment>
<evidence type="ECO:0000256" key="1">
    <source>
        <dbReference type="ARBA" id="ARBA00001946"/>
    </source>
</evidence>
<evidence type="ECO:0000313" key="9">
    <source>
        <dbReference type="EMBL" id="MDP4096753.1"/>
    </source>
</evidence>
<proteinExistence type="inferred from homology"/>
<dbReference type="Gene3D" id="3.90.1560.10">
    <property type="entry name" value="ComB-like"/>
    <property type="match status" value="1"/>
</dbReference>
<dbReference type="PANTHER" id="PTHR37311:SF1">
    <property type="entry name" value="2-PHOSPHOSULFOLACTATE PHOSPHATASE-RELATED"/>
    <property type="match status" value="1"/>
</dbReference>
<comment type="caution">
    <text evidence="9">The sequence shown here is derived from an EMBL/GenBank/DDBJ whole genome shotgun (WGS) entry which is preliminary data.</text>
</comment>
<dbReference type="RefSeq" id="WP_305754374.1">
    <property type="nucleotide sequence ID" value="NZ_JAPCKK010000014.1"/>
</dbReference>
<comment type="similarity">
    <text evidence="2 8">Belongs to the ComB family.</text>
</comment>
<dbReference type="PANTHER" id="PTHR37311">
    <property type="entry name" value="2-PHOSPHOSULFOLACTATE PHOSPHATASE-RELATED"/>
    <property type="match status" value="1"/>
</dbReference>
<dbReference type="InterPro" id="IPR036702">
    <property type="entry name" value="ComB-like_sf"/>
</dbReference>
<reference evidence="9 10" key="1">
    <citation type="submission" date="2022-10" db="EMBL/GenBank/DDBJ databases">
        <title>Paenibacillus description and whole genome data of maize root bacterial community.</title>
        <authorList>
            <person name="Marton D."/>
            <person name="Farkas M."/>
            <person name="Cserhati M."/>
        </authorList>
    </citation>
    <scope>NUCLEOTIDE SEQUENCE [LARGE SCALE GENOMIC DNA]</scope>
    <source>
        <strain evidence="9 10">P96</strain>
    </source>
</reference>
<protein>
    <recommendedName>
        <fullName evidence="4 8">Probable 2-phosphosulfolactate phosphatase</fullName>
        <ecNumber evidence="3 8">3.1.3.71</ecNumber>
    </recommendedName>
</protein>
<evidence type="ECO:0000256" key="5">
    <source>
        <dbReference type="ARBA" id="ARBA00022801"/>
    </source>
</evidence>
<name>A0ABT9FPT8_9BACL</name>